<comment type="caution">
    <text evidence="1">The sequence shown here is derived from an EMBL/GenBank/DDBJ whole genome shotgun (WGS) entry which is preliminary data.</text>
</comment>
<protein>
    <submittedName>
        <fullName evidence="1">Transcriptional regulator</fullName>
    </submittedName>
</protein>
<dbReference type="STRING" id="79883.GCA_001636495_03491"/>
<dbReference type="EMBL" id="VTEV01000001">
    <property type="protein sequence ID" value="TYS71023.1"/>
    <property type="molecule type" value="Genomic_DNA"/>
</dbReference>
<evidence type="ECO:0000313" key="2">
    <source>
        <dbReference type="Proteomes" id="UP000322524"/>
    </source>
</evidence>
<dbReference type="Proteomes" id="UP000322524">
    <property type="component" value="Unassembled WGS sequence"/>
</dbReference>
<dbReference type="AlphaFoldDB" id="A0A5D4T602"/>
<dbReference type="Pfam" id="PF11132">
    <property type="entry name" value="SplA"/>
    <property type="match status" value="1"/>
</dbReference>
<accession>A0A5D4T602</accession>
<sequence length="85" mass="9890">MDIYQQAPSSSLQEGDVVYLFYRNPHTQNVASIQQASIMANPYEEGQLSIFLYDTYYPLSDEFVFFTSLEEAEALYNEYFGPTYE</sequence>
<gene>
    <name evidence="1" type="ORF">FZC76_03775</name>
</gene>
<dbReference type="OrthoDB" id="2970581at2"/>
<proteinExistence type="predicted"/>
<dbReference type="InterPro" id="IPR022608">
    <property type="entry name" value="Tscrpt_reg_SplA"/>
</dbReference>
<evidence type="ECO:0000313" key="1">
    <source>
        <dbReference type="EMBL" id="TYS71023.1"/>
    </source>
</evidence>
<dbReference type="RefSeq" id="WP_148986922.1">
    <property type="nucleotide sequence ID" value="NZ_VTEV01000001.1"/>
</dbReference>
<name>A0A5D4T602_9BACI</name>
<organism evidence="1 2">
    <name type="scientific">Sutcliffiella horikoshii</name>
    <dbReference type="NCBI Taxonomy" id="79883"/>
    <lineage>
        <taxon>Bacteria</taxon>
        <taxon>Bacillati</taxon>
        <taxon>Bacillota</taxon>
        <taxon>Bacilli</taxon>
        <taxon>Bacillales</taxon>
        <taxon>Bacillaceae</taxon>
        <taxon>Sutcliffiella</taxon>
    </lineage>
</organism>
<reference evidence="1 2" key="1">
    <citation type="submission" date="2019-08" db="EMBL/GenBank/DDBJ databases">
        <title>Bacillus genomes from the desert of Cuatro Cienegas, Coahuila.</title>
        <authorList>
            <person name="Olmedo-Alvarez G."/>
        </authorList>
    </citation>
    <scope>NUCLEOTIDE SEQUENCE [LARGE SCALE GENOMIC DNA]</scope>
    <source>
        <strain evidence="1 2">CH28_1T</strain>
    </source>
</reference>